<dbReference type="SMART" id="SM00926">
    <property type="entry name" value="Molybdop_Fe4S4"/>
    <property type="match status" value="1"/>
</dbReference>
<dbReference type="PROSITE" id="PS00643">
    <property type="entry name" value="COMPLEX1_75K_3"/>
    <property type="match status" value="1"/>
</dbReference>
<dbReference type="Proteomes" id="UP000002008">
    <property type="component" value="Chromosome"/>
</dbReference>
<dbReference type="NCBIfam" id="TIGR01973">
    <property type="entry name" value="NuoG"/>
    <property type="match status" value="1"/>
</dbReference>
<dbReference type="Pfam" id="PF10588">
    <property type="entry name" value="NADH-G_4Fe-4S_3"/>
    <property type="match status" value="1"/>
</dbReference>
<evidence type="ECO:0000256" key="8">
    <source>
        <dbReference type="ARBA" id="ARBA00023004"/>
    </source>
</evidence>
<dbReference type="GO" id="GO:0046872">
    <property type="term" value="F:metal ion binding"/>
    <property type="evidence" value="ECO:0007669"/>
    <property type="project" value="UniProtKB-UniRule"/>
</dbReference>
<evidence type="ECO:0000256" key="9">
    <source>
        <dbReference type="ARBA" id="ARBA00023014"/>
    </source>
</evidence>
<dbReference type="Pfam" id="PF22151">
    <property type="entry name" value="Fer4_NDSU1"/>
    <property type="match status" value="1"/>
</dbReference>
<name>A9WFB7_CHLAA</name>
<reference evidence="17" key="1">
    <citation type="journal article" date="2011" name="BMC Genomics">
        <title>Complete genome sequence of the filamentous anoxygenic phototrophic bacterium Chloroflexus aurantiacus.</title>
        <authorList>
            <person name="Tang K.H."/>
            <person name="Barry K."/>
            <person name="Chertkov O."/>
            <person name="Dalin E."/>
            <person name="Han C.S."/>
            <person name="Hauser L.J."/>
            <person name="Honchak B.M."/>
            <person name="Karbach L.E."/>
            <person name="Land M.L."/>
            <person name="Lapidus A."/>
            <person name="Larimer F.W."/>
            <person name="Mikhailova N."/>
            <person name="Pitluck S."/>
            <person name="Pierson B.K."/>
            <person name="Blankenship R.E."/>
        </authorList>
    </citation>
    <scope>NUCLEOTIDE SEQUENCE [LARGE SCALE GENOMIC DNA]</scope>
    <source>
        <strain evidence="17">ATCC 29366 / DSM 635 / J-10-fl</strain>
    </source>
</reference>
<dbReference type="GO" id="GO:0048038">
    <property type="term" value="F:quinone binding"/>
    <property type="evidence" value="ECO:0007669"/>
    <property type="project" value="UniProtKB-UniRule"/>
</dbReference>
<keyword evidence="7 12" id="KW-1278">Translocase</keyword>
<evidence type="ECO:0000256" key="1">
    <source>
        <dbReference type="ARBA" id="ARBA00001966"/>
    </source>
</evidence>
<keyword evidence="9 12" id="KW-0411">Iron-sulfur</keyword>
<dbReference type="InterPro" id="IPR006963">
    <property type="entry name" value="Mopterin_OxRdtase_4Fe-4S_dom"/>
</dbReference>
<keyword evidence="4 12" id="KW-0001">2Fe-2S</keyword>
<keyword evidence="17" id="KW-1185">Reference proteome</keyword>
<dbReference type="Pfam" id="PF00384">
    <property type="entry name" value="Molybdopterin"/>
    <property type="match status" value="1"/>
</dbReference>
<dbReference type="InterPro" id="IPR006657">
    <property type="entry name" value="MoPterin_dinucl-bd_dom"/>
</dbReference>
<dbReference type="InterPro" id="IPR001041">
    <property type="entry name" value="2Fe-2S_ferredoxin-type"/>
</dbReference>
<dbReference type="GO" id="GO:0016651">
    <property type="term" value="F:oxidoreductase activity, acting on NAD(P)H"/>
    <property type="evidence" value="ECO:0007669"/>
    <property type="project" value="InterPro"/>
</dbReference>
<dbReference type="Gene3D" id="3.10.20.740">
    <property type="match status" value="1"/>
</dbReference>
<dbReference type="PANTHER" id="PTHR43105">
    <property type="entry name" value="RESPIRATORY NITRATE REDUCTASE"/>
    <property type="match status" value="1"/>
</dbReference>
<protein>
    <recommendedName>
        <fullName evidence="12">NADH-quinone oxidoreductase</fullName>
        <ecNumber evidence="12">7.1.1.-</ecNumber>
    </recommendedName>
</protein>
<evidence type="ECO:0000256" key="5">
    <source>
        <dbReference type="ARBA" id="ARBA00022719"/>
    </source>
</evidence>
<dbReference type="PROSITE" id="PS00641">
    <property type="entry name" value="COMPLEX1_75K_1"/>
    <property type="match status" value="1"/>
</dbReference>
<dbReference type="HOGENOM" id="CLU_000422_4_0_0"/>
<dbReference type="GO" id="GO:0008137">
    <property type="term" value="F:NADH dehydrogenase (ubiquinone) activity"/>
    <property type="evidence" value="ECO:0007669"/>
    <property type="project" value="UniProtKB-UniRule"/>
</dbReference>
<dbReference type="FunFam" id="3.10.20.740:FF:000005">
    <property type="entry name" value="NADH:ubiquinone oxidoreductase subunit"/>
    <property type="match status" value="1"/>
</dbReference>
<dbReference type="Pfam" id="PF13510">
    <property type="entry name" value="Fer2_4"/>
    <property type="match status" value="1"/>
</dbReference>
<dbReference type="GO" id="GO:0051539">
    <property type="term" value="F:4 iron, 4 sulfur cluster binding"/>
    <property type="evidence" value="ECO:0007669"/>
    <property type="project" value="UniProtKB-KW"/>
</dbReference>
<dbReference type="EnsemblBacteria" id="ABY36101">
    <property type="protein sequence ID" value="ABY36101"/>
    <property type="gene ID" value="Caur_2902"/>
</dbReference>
<dbReference type="Gene3D" id="3.40.228.10">
    <property type="entry name" value="Dimethylsulfoxide Reductase, domain 2"/>
    <property type="match status" value="1"/>
</dbReference>
<dbReference type="PIRSF" id="PIRSF036643">
    <property type="entry name" value="FDH_alpha"/>
    <property type="match status" value="1"/>
</dbReference>
<organism evidence="16 17">
    <name type="scientific">Chloroflexus aurantiacus (strain ATCC 29366 / DSM 635 / J-10-fl)</name>
    <dbReference type="NCBI Taxonomy" id="324602"/>
    <lineage>
        <taxon>Bacteria</taxon>
        <taxon>Bacillati</taxon>
        <taxon>Chloroflexota</taxon>
        <taxon>Chloroflexia</taxon>
        <taxon>Chloroflexales</taxon>
        <taxon>Chloroflexineae</taxon>
        <taxon>Chloroflexaceae</taxon>
        <taxon>Chloroflexus</taxon>
    </lineage>
</organism>
<evidence type="ECO:0000313" key="17">
    <source>
        <dbReference type="Proteomes" id="UP000002008"/>
    </source>
</evidence>
<comment type="catalytic activity">
    <reaction evidence="11 12">
        <text>a quinone + NADH + 5 H(+)(in) = a quinol + NAD(+) + 4 H(+)(out)</text>
        <dbReference type="Rhea" id="RHEA:57888"/>
        <dbReference type="ChEBI" id="CHEBI:15378"/>
        <dbReference type="ChEBI" id="CHEBI:24646"/>
        <dbReference type="ChEBI" id="CHEBI:57540"/>
        <dbReference type="ChEBI" id="CHEBI:57945"/>
        <dbReference type="ChEBI" id="CHEBI:132124"/>
    </reaction>
</comment>
<dbReference type="CDD" id="cd02788">
    <property type="entry name" value="MopB_CT_NDH-1_NuoG2-N7"/>
    <property type="match status" value="1"/>
</dbReference>
<feature type="domain" description="2Fe-2S ferredoxin-type" evidence="13">
    <location>
        <begin position="2"/>
        <end position="102"/>
    </location>
</feature>
<keyword evidence="3 12" id="KW-0004">4Fe-4S</keyword>
<keyword evidence="6 12" id="KW-0479">Metal-binding</keyword>
<dbReference type="InterPro" id="IPR009010">
    <property type="entry name" value="Asp_de-COase-like_dom_sf"/>
</dbReference>
<keyword evidence="5 12" id="KW-0874">Quinone</keyword>
<dbReference type="PROSITE" id="PS00490">
    <property type="entry name" value="MOLYBDOPTERIN_PROK_2"/>
    <property type="match status" value="1"/>
</dbReference>
<dbReference type="InterPro" id="IPR006656">
    <property type="entry name" value="Mopterin_OxRdtase"/>
</dbReference>
<dbReference type="InterPro" id="IPR006655">
    <property type="entry name" value="Mopterin_OxRdtase_prok_CS"/>
</dbReference>
<evidence type="ECO:0000259" key="14">
    <source>
        <dbReference type="PROSITE" id="PS51669"/>
    </source>
</evidence>
<comment type="function">
    <text evidence="12">NDH-1 shuttles electrons from NADH, via FMN and iron-sulfur (Fe-S) centers, to quinones in the respiratory chain. Couples the redox reaction to proton translocation (for every two electrons transferred, four hydrogen ions are translocated across the cytoplasmic membrane), and thus conserves the redox energy in a proton gradient.</text>
</comment>
<evidence type="ECO:0000256" key="10">
    <source>
        <dbReference type="ARBA" id="ARBA00023027"/>
    </source>
</evidence>
<evidence type="ECO:0000259" key="15">
    <source>
        <dbReference type="PROSITE" id="PS51839"/>
    </source>
</evidence>
<dbReference type="Pfam" id="PF22117">
    <property type="entry name" value="Fer4_Nqo3"/>
    <property type="match status" value="1"/>
</dbReference>
<dbReference type="Pfam" id="PF01568">
    <property type="entry name" value="Molydop_binding"/>
    <property type="match status" value="1"/>
</dbReference>
<sequence>MPDVTLTIDGVQVTVPAGTNIVDAARQAGIAIPVFCYHPRLKPVGMCRMCLVQVGTPKVDPATRQPVVDANGQPVIAMMPKLQTACTTPVSPGMVVKTTTEEVKFAQRGILEFLLTSHPLDCPVCDKGGECPLQNLTMGWGPAVSRFDYNDKVHFEKPVKLGDLIYLDRERCILCGRCVRFQDEIADDPVLGFDNRGRNWMIISKSDPPFNSKFSGNTTDICPVGALTSSDFRFKARVWELQSKPVVCTLCPVGCNLSLDMRHDRLMRVMPRENVAVNDIWICDKGRYGHRFIESPDRLTTPLVRRNGTLVPVSWDEALEFVADQLTIIRARHGGQALAGLAGPQLSNEDLYLFQKLLRELGSENIDTGIGGPTALPPDEIGGWLAPGPATDLSQLGAGTMVLVVGADPEEEAPLYMLRLRGIAQRGGKLVVAGLRPTKLERSASRVVRYAPEGELAFAQGLLKAALAQGAHSPLLERLPGWDKVRSMLDRVSLGDLAAACNLTGDELTQLAKDFLSAGQSLIVYGWEARSAGSALTEMLAALMLLSGRAGTANNGIIALLPGGNSRGAIEMGVRPDAGPGYTPRKQRGLDATGIWNAAQEGKVRAIWLAGVDPAAKLPAARAALEAAEFVVVQDLFLTASAEFADVVLPAASVAEREGTYTNAERRVQRSRQACAPVGEARPDWQIVAAVAQALAMVPIGGGRNGPIPVTTESWSYIVAADVAAEIAAQVPGYTGVTHAALAATGTGGTWGRQFDDAFYYDGTSYTNTEGVGLVLPALVGKGQLHLTFTGAVTRFADDRPLLLLEQVLAYDGDRHLRGSKLQSLIPPGYAAISSVDAAKLNIHSGDRVRLISAAGELVIPARVLADLPAGIVLLPAGLADVMAADIETGPRTRVSLAKVVME</sequence>
<evidence type="ECO:0000256" key="11">
    <source>
        <dbReference type="ARBA" id="ARBA00047712"/>
    </source>
</evidence>
<dbReference type="GO" id="GO:0042773">
    <property type="term" value="P:ATP synthesis coupled electron transport"/>
    <property type="evidence" value="ECO:0007669"/>
    <property type="project" value="InterPro"/>
</dbReference>
<dbReference type="InterPro" id="IPR054351">
    <property type="entry name" value="NADH_UbQ_OxRdtase_ferredoxin"/>
</dbReference>
<dbReference type="AlphaFoldDB" id="A9WFB7"/>
<dbReference type="PROSITE" id="PS51085">
    <property type="entry name" value="2FE2S_FER_2"/>
    <property type="match status" value="1"/>
</dbReference>
<evidence type="ECO:0000256" key="2">
    <source>
        <dbReference type="ARBA" id="ARBA00005404"/>
    </source>
</evidence>
<dbReference type="InterPro" id="IPR019574">
    <property type="entry name" value="NADH_UbQ_OxRdtase_Gsu_4Fe4S-bd"/>
</dbReference>
<dbReference type="EC" id="7.1.1.-" evidence="12"/>
<dbReference type="SUPFAM" id="SSF54292">
    <property type="entry name" value="2Fe-2S ferredoxin-like"/>
    <property type="match status" value="1"/>
</dbReference>
<dbReference type="KEGG" id="cau:Caur_2902"/>
<dbReference type="Gene3D" id="3.40.50.740">
    <property type="match status" value="1"/>
</dbReference>
<dbReference type="EMBL" id="CP000909">
    <property type="protein sequence ID" value="ABY36101.1"/>
    <property type="molecule type" value="Genomic_DNA"/>
</dbReference>
<accession>A9WFB7</accession>
<dbReference type="SUPFAM" id="SSF54862">
    <property type="entry name" value="4Fe-4S ferredoxins"/>
    <property type="match status" value="1"/>
</dbReference>
<dbReference type="Gene3D" id="2.20.25.90">
    <property type="entry name" value="ADC-like domains"/>
    <property type="match status" value="1"/>
</dbReference>
<evidence type="ECO:0000256" key="4">
    <source>
        <dbReference type="ARBA" id="ARBA00022714"/>
    </source>
</evidence>
<dbReference type="RefSeq" id="WP_012258754.1">
    <property type="nucleotide sequence ID" value="NC_010175.1"/>
</dbReference>
<dbReference type="InterPro" id="IPR010228">
    <property type="entry name" value="NADH_UbQ_OxRdtase_Gsu"/>
</dbReference>
<evidence type="ECO:0000256" key="3">
    <source>
        <dbReference type="ARBA" id="ARBA00022485"/>
    </source>
</evidence>
<dbReference type="Gene3D" id="3.30.70.20">
    <property type="match status" value="1"/>
</dbReference>
<keyword evidence="10 12" id="KW-0520">NAD</keyword>
<evidence type="ECO:0000256" key="7">
    <source>
        <dbReference type="ARBA" id="ARBA00022967"/>
    </source>
</evidence>
<proteinExistence type="inferred from homology"/>
<dbReference type="GO" id="GO:0022904">
    <property type="term" value="P:respiratory electron transport chain"/>
    <property type="evidence" value="ECO:0000318"/>
    <property type="project" value="GO_Central"/>
</dbReference>
<dbReference type="PATRIC" id="fig|324602.8.peg.3268"/>
<comment type="cofactor">
    <cofactor evidence="12">
        <name>[2Fe-2S] cluster</name>
        <dbReference type="ChEBI" id="CHEBI:190135"/>
    </cofactor>
    <text evidence="12">Binds 1 [2Fe-2S] cluster per subunit.</text>
</comment>
<comment type="cofactor">
    <cofactor evidence="1 12">
        <name>[4Fe-4S] cluster</name>
        <dbReference type="ChEBI" id="CHEBI:49883"/>
    </cofactor>
</comment>
<evidence type="ECO:0000313" key="16">
    <source>
        <dbReference type="EMBL" id="ABY36101.1"/>
    </source>
</evidence>
<dbReference type="Gene3D" id="2.40.40.20">
    <property type="match status" value="1"/>
</dbReference>
<evidence type="ECO:0000256" key="12">
    <source>
        <dbReference type="RuleBase" id="RU003525"/>
    </source>
</evidence>
<dbReference type="eggNOG" id="COG3383">
    <property type="taxonomic scope" value="Bacteria"/>
</dbReference>
<dbReference type="GO" id="GO:0016020">
    <property type="term" value="C:membrane"/>
    <property type="evidence" value="ECO:0000318"/>
    <property type="project" value="GO_Central"/>
</dbReference>
<evidence type="ECO:0000256" key="6">
    <source>
        <dbReference type="ARBA" id="ARBA00022723"/>
    </source>
</evidence>
<gene>
    <name evidence="16" type="ordered locus">Caur_2902</name>
</gene>
<dbReference type="SMART" id="SM00929">
    <property type="entry name" value="NADH-G_4Fe-4S_3"/>
    <property type="match status" value="1"/>
</dbReference>
<keyword evidence="8 12" id="KW-0408">Iron</keyword>
<evidence type="ECO:0000259" key="13">
    <source>
        <dbReference type="PROSITE" id="PS51085"/>
    </source>
</evidence>
<dbReference type="InterPro" id="IPR050123">
    <property type="entry name" value="Prok_molybdopt-oxidoreductase"/>
</dbReference>
<dbReference type="SUPFAM" id="SSF53706">
    <property type="entry name" value="Formate dehydrogenase/DMSO reductase, domains 1-3"/>
    <property type="match status" value="1"/>
</dbReference>
<feature type="domain" description="4Fe-4S Mo/W bis-MGD-type" evidence="14">
    <location>
        <begin position="241"/>
        <end position="297"/>
    </location>
</feature>
<dbReference type="STRING" id="324602.Caur_2902"/>
<dbReference type="PROSITE" id="PS51839">
    <property type="entry name" value="4FE4S_HC3"/>
    <property type="match status" value="1"/>
</dbReference>
<feature type="domain" description="4Fe-4S His(Cys)3-ligated-type" evidence="15">
    <location>
        <begin position="102"/>
        <end position="141"/>
    </location>
</feature>
<dbReference type="InterPro" id="IPR036010">
    <property type="entry name" value="2Fe-2S_ferredoxin-like_sf"/>
</dbReference>
<dbReference type="SUPFAM" id="SSF50692">
    <property type="entry name" value="ADC-like"/>
    <property type="match status" value="1"/>
</dbReference>
<dbReference type="FunFam" id="3.30.70.20:FF:000016">
    <property type="entry name" value="NADH-quinone oxidoreductase"/>
    <property type="match status" value="1"/>
</dbReference>
<dbReference type="GO" id="GO:0043546">
    <property type="term" value="F:molybdopterin cofactor binding"/>
    <property type="evidence" value="ECO:0007669"/>
    <property type="project" value="InterPro"/>
</dbReference>
<dbReference type="PANTHER" id="PTHR43105:SF12">
    <property type="entry name" value="NADH-QUINONE OXIDOREDUCTASE SUBUNIT G"/>
    <property type="match status" value="1"/>
</dbReference>
<dbReference type="InParanoid" id="A9WFB7"/>
<dbReference type="GO" id="GO:0051537">
    <property type="term" value="F:2 iron, 2 sulfur cluster binding"/>
    <property type="evidence" value="ECO:0007669"/>
    <property type="project" value="UniProtKB-UniRule"/>
</dbReference>
<dbReference type="PROSITE" id="PS00642">
    <property type="entry name" value="COMPLEX1_75K_2"/>
    <property type="match status" value="1"/>
</dbReference>
<dbReference type="FunCoup" id="A9WFB7">
    <property type="interactions" value="443"/>
</dbReference>
<dbReference type="CDD" id="cd00207">
    <property type="entry name" value="fer2"/>
    <property type="match status" value="1"/>
</dbReference>
<dbReference type="SMR" id="A9WFB7"/>
<comment type="similarity">
    <text evidence="2 12">Belongs to the complex I 75 kDa subunit family.</text>
</comment>
<dbReference type="PROSITE" id="PS51669">
    <property type="entry name" value="4FE4S_MOW_BIS_MGD"/>
    <property type="match status" value="1"/>
</dbReference>
<dbReference type="InterPro" id="IPR000283">
    <property type="entry name" value="NADH_UbQ_OxRdtase_75kDa_su_CS"/>
</dbReference>